<evidence type="ECO:0000313" key="1">
    <source>
        <dbReference type="Proteomes" id="UP000790787"/>
    </source>
</evidence>
<accession>A0AC58U282</accession>
<keyword evidence="1" id="KW-1185">Reference proteome</keyword>
<dbReference type="RefSeq" id="XP_075103589.1">
    <property type="nucleotide sequence ID" value="XM_075247488.1"/>
</dbReference>
<name>A0AC58U282_TOBAC</name>
<reference evidence="2" key="2">
    <citation type="submission" date="2025-08" db="UniProtKB">
        <authorList>
            <consortium name="RefSeq"/>
        </authorList>
    </citation>
    <scope>IDENTIFICATION</scope>
    <source>
        <tissue evidence="2">Leaf</tissue>
    </source>
</reference>
<sequence length="207" mass="23583">MATADVYKTTFKTHSGHYEYLVMPFGLTNAHSSFQSLMNHIFQEHLRKFILVFFDDVLIYSKSLEDDLQHLRTAFELLVQHQLLAKRSNCVFAASRVEYLGHYISAQGVFTDPKKIEAVQSWPLPTFIKLLRGFMGLAGYYRRFIKGYGIISKPLTDLLKKDGFIWSDRANEAFETLKTALTIAPALSLPDFSLTFIVETDACNVGI</sequence>
<protein>
    <submittedName>
        <fullName evidence="2">Mitochondrial protein AtMg00860</fullName>
    </submittedName>
</protein>
<reference evidence="1" key="1">
    <citation type="journal article" date="2014" name="Nat. Commun.">
        <title>The tobacco genome sequence and its comparison with those of tomato and potato.</title>
        <authorList>
            <person name="Sierro N."/>
            <person name="Battey J.N."/>
            <person name="Ouadi S."/>
            <person name="Bakaher N."/>
            <person name="Bovet L."/>
            <person name="Willig A."/>
            <person name="Goepfert S."/>
            <person name="Peitsch M.C."/>
            <person name="Ivanov N.V."/>
        </authorList>
    </citation>
    <scope>NUCLEOTIDE SEQUENCE [LARGE SCALE GENOMIC DNA]</scope>
</reference>
<gene>
    <name evidence="2" type="primary">LOC142178160</name>
</gene>
<organism evidence="1 2">
    <name type="scientific">Nicotiana tabacum</name>
    <name type="common">Common tobacco</name>
    <dbReference type="NCBI Taxonomy" id="4097"/>
    <lineage>
        <taxon>Eukaryota</taxon>
        <taxon>Viridiplantae</taxon>
        <taxon>Streptophyta</taxon>
        <taxon>Embryophyta</taxon>
        <taxon>Tracheophyta</taxon>
        <taxon>Spermatophyta</taxon>
        <taxon>Magnoliopsida</taxon>
        <taxon>eudicotyledons</taxon>
        <taxon>Gunneridae</taxon>
        <taxon>Pentapetalae</taxon>
        <taxon>asterids</taxon>
        <taxon>lamiids</taxon>
        <taxon>Solanales</taxon>
        <taxon>Solanaceae</taxon>
        <taxon>Nicotianoideae</taxon>
        <taxon>Nicotianeae</taxon>
        <taxon>Nicotiana</taxon>
    </lineage>
</organism>
<dbReference type="Proteomes" id="UP000790787">
    <property type="component" value="Chromosome 3"/>
</dbReference>
<evidence type="ECO:0000313" key="2">
    <source>
        <dbReference type="RefSeq" id="XP_075103589.1"/>
    </source>
</evidence>
<proteinExistence type="predicted"/>